<name>A0AAV2G2V9_9ROSI</name>
<proteinExistence type="predicted"/>
<evidence type="ECO:0000313" key="4">
    <source>
        <dbReference type="Proteomes" id="UP001497516"/>
    </source>
</evidence>
<gene>
    <name evidence="3" type="ORF">LTRI10_LOCUS44337</name>
</gene>
<keyword evidence="4" id="KW-1185">Reference proteome</keyword>
<keyword evidence="1" id="KW-0472">Membrane</keyword>
<organism evidence="3 4">
    <name type="scientific">Linum trigynum</name>
    <dbReference type="NCBI Taxonomy" id="586398"/>
    <lineage>
        <taxon>Eukaryota</taxon>
        <taxon>Viridiplantae</taxon>
        <taxon>Streptophyta</taxon>
        <taxon>Embryophyta</taxon>
        <taxon>Tracheophyta</taxon>
        <taxon>Spermatophyta</taxon>
        <taxon>Magnoliopsida</taxon>
        <taxon>eudicotyledons</taxon>
        <taxon>Gunneridae</taxon>
        <taxon>Pentapetalae</taxon>
        <taxon>rosids</taxon>
        <taxon>fabids</taxon>
        <taxon>Malpighiales</taxon>
        <taxon>Linaceae</taxon>
        <taxon>Linum</taxon>
    </lineage>
</organism>
<protein>
    <recommendedName>
        <fullName evidence="2">AB hydrolase-1 domain-containing protein</fullName>
    </recommendedName>
</protein>
<dbReference type="EMBL" id="OZ034820">
    <property type="protein sequence ID" value="CAL1404482.1"/>
    <property type="molecule type" value="Genomic_DNA"/>
</dbReference>
<dbReference type="AlphaFoldDB" id="A0AAV2G2V9"/>
<keyword evidence="1" id="KW-0812">Transmembrane</keyword>
<dbReference type="Gene3D" id="3.40.50.1820">
    <property type="entry name" value="alpha/beta hydrolase"/>
    <property type="match status" value="1"/>
</dbReference>
<evidence type="ECO:0000313" key="3">
    <source>
        <dbReference type="EMBL" id="CAL1404482.1"/>
    </source>
</evidence>
<dbReference type="SUPFAM" id="SSF53474">
    <property type="entry name" value="alpha/beta-Hydrolases"/>
    <property type="match status" value="1"/>
</dbReference>
<evidence type="ECO:0000259" key="2">
    <source>
        <dbReference type="Pfam" id="PF00561"/>
    </source>
</evidence>
<evidence type="ECO:0000256" key="1">
    <source>
        <dbReference type="SAM" id="Phobius"/>
    </source>
</evidence>
<feature type="transmembrane region" description="Helical" evidence="1">
    <location>
        <begin position="366"/>
        <end position="384"/>
    </location>
</feature>
<dbReference type="InterPro" id="IPR029058">
    <property type="entry name" value="AB_hydrolase_fold"/>
</dbReference>
<dbReference type="Pfam" id="PF00561">
    <property type="entry name" value="Abhydrolase_1"/>
    <property type="match status" value="1"/>
</dbReference>
<dbReference type="PANTHER" id="PTHR43433:SF5">
    <property type="entry name" value="AB HYDROLASE-1 DOMAIN-CONTAINING PROTEIN"/>
    <property type="match status" value="1"/>
</dbReference>
<dbReference type="Proteomes" id="UP001497516">
    <property type="component" value="Chromosome 7"/>
</dbReference>
<keyword evidence="1" id="KW-1133">Transmembrane helix</keyword>
<feature type="domain" description="AB hydrolase-1" evidence="2">
    <location>
        <begin position="38"/>
        <end position="300"/>
    </location>
</feature>
<reference evidence="3 4" key="1">
    <citation type="submission" date="2024-04" db="EMBL/GenBank/DDBJ databases">
        <authorList>
            <person name="Fracassetti M."/>
        </authorList>
    </citation>
    <scope>NUCLEOTIDE SEQUENCE [LARGE SCALE GENOMIC DNA]</scope>
</reference>
<sequence length="401" mass="44193">MPFCEISKYRQDPPSPAGADDNGVKIFYRTYGRGPTKVLLIIGLAGTHDSWGPQMKSLAGTVIPNNEMEPVDLAGDGDGIEVCAFDNRGMGQSSIPVERSQYTTTIMAKDAIALMDHLGWEKAHVFGHSMGAMISCKLAAMVPKRVLSLALLNATGGGYECLPKLDRRTMSVAIRFLKAKTPEQRAAVDLDTHYTKEYLDECIGSTTRRQILYQEYVKGISSTGMQLKYGFDGQVNACWTHKVTKSDVEAIRSGGFLVSVIHGRYDIIAQIYYARRLAEKLHPVARMVDLHGGHLVSHERTEEVNQALAELIKASQAGTSPEDWTNIVQERSGWLAGRKSADRKKSKEGRVAESRSTSSGIFTTRLYASLVYLLSLFVLAFESMRKAHRSLRPAKVGSSLT</sequence>
<accession>A0AAV2G2V9</accession>
<dbReference type="InterPro" id="IPR000073">
    <property type="entry name" value="AB_hydrolase_1"/>
</dbReference>
<dbReference type="PANTHER" id="PTHR43433">
    <property type="entry name" value="HYDROLASE, ALPHA/BETA FOLD FAMILY PROTEIN"/>
    <property type="match status" value="1"/>
</dbReference>
<dbReference type="InterPro" id="IPR050471">
    <property type="entry name" value="AB_hydrolase"/>
</dbReference>